<dbReference type="InterPro" id="IPR043543">
    <property type="entry name" value="PAPPA/PAPPA2"/>
</dbReference>
<proteinExistence type="predicted"/>
<comment type="caution">
    <text evidence="5">The sequence shown here is derived from an EMBL/GenBank/DDBJ whole genome shotgun (WGS) entry which is preliminary data.</text>
</comment>
<reference evidence="5" key="1">
    <citation type="submission" date="2023-10" db="EMBL/GenBank/DDBJ databases">
        <authorList>
            <person name="Chen Y."/>
            <person name="Shah S."/>
            <person name="Dougan E. K."/>
            <person name="Thang M."/>
            <person name="Chan C."/>
        </authorList>
    </citation>
    <scope>NUCLEOTIDE SEQUENCE [LARGE SCALE GENOMIC DNA]</scope>
</reference>
<dbReference type="NCBIfam" id="TIGR02232">
    <property type="entry name" value="myxo_disulf_rpt"/>
    <property type="match status" value="5"/>
</dbReference>
<organism evidence="5 6">
    <name type="scientific">Prorocentrum cordatum</name>
    <dbReference type="NCBI Taxonomy" id="2364126"/>
    <lineage>
        <taxon>Eukaryota</taxon>
        <taxon>Sar</taxon>
        <taxon>Alveolata</taxon>
        <taxon>Dinophyceae</taxon>
        <taxon>Prorocentrales</taxon>
        <taxon>Prorocentraceae</taxon>
        <taxon>Prorocentrum</taxon>
    </lineage>
</organism>
<keyword evidence="1" id="KW-0732">Signal</keyword>
<sequence length="696" mass="71808">MEDAPWHCMHRPLSFMDDMSNAAACSGQCGNAMRESSEGCDDGNDLDGDGCSHACVVEAGYFCSGGSQAAQDVCALTVCGDGLRSGAEECDDGNLDSSDGCSPTCLAEPGYVCTGNTSCAPVCGDGRRTWSEGCDDGNVADGDGCSHACAIEAGFTCEGGTPYVSDACSPICGNGQRVGAEECDDGNTADGDGCSSACAVESGFSCYGGSQSARDECVRAACGDGVVEGTEECDDFNTLGGDGCSATCSAEPRVPSSTVDFSVSVEVFPLPQACRIHNGASHQTEEDTAGGYNLQHTTLTGDVYNTTNVSISIRVHHGFLTVEPLIEAWGYIGKADAVPDALIYQEAGVVFSPFALELSETVMSGTAISVDDFLRRSLYVRPQANFAGYARVDVEMLSGVRLNYGADACKVTLPVLVTDVFDDAPAFTGSLGEAGLACTAGSEGCALEGLGVSDPDCPRAVDGSCYLRLSLNASAGGMLLLGRSMVPASNLSDLKGHGPGLNAALQRVRYVPPAVQPSGGVVEIFALLERVVLRTNATPAALQSASAVLAIQVSVPMADMAPTLRRGTGESFHGSVFVAHGPQPFVIDDIVFEHYGTGGAADKVLITLEVSRGYLFLGTTDGTWLEDGSAEGTSRLKFRANSIDLASLYPRPTSGTAGTRASAPASSSSTQRSTTDCTNRGPCERLYSWKGAGATI</sequence>
<dbReference type="Pfam" id="PF13948">
    <property type="entry name" value="DUF4215"/>
    <property type="match status" value="5"/>
</dbReference>
<evidence type="ECO:0000256" key="2">
    <source>
        <dbReference type="ARBA" id="ARBA00022737"/>
    </source>
</evidence>
<dbReference type="InterPro" id="IPR011936">
    <property type="entry name" value="Myxo_disulph_rpt"/>
</dbReference>
<evidence type="ECO:0008006" key="7">
    <source>
        <dbReference type="Google" id="ProtNLM"/>
    </source>
</evidence>
<feature type="region of interest" description="Disordered" evidence="4">
    <location>
        <begin position="649"/>
        <end position="679"/>
    </location>
</feature>
<protein>
    <recommendedName>
        <fullName evidence="7">DUF4215 domain-containing protein</fullName>
    </recommendedName>
</protein>
<dbReference type="PANTHER" id="PTHR46130">
    <property type="entry name" value="LAMGL DOMAIN-CONTAINING PROTEIN"/>
    <property type="match status" value="1"/>
</dbReference>
<name>A0ABN9WWN0_9DINO</name>
<keyword evidence="6" id="KW-1185">Reference proteome</keyword>
<dbReference type="EMBL" id="CAUYUJ010019457">
    <property type="protein sequence ID" value="CAK0891308.1"/>
    <property type="molecule type" value="Genomic_DNA"/>
</dbReference>
<evidence type="ECO:0000256" key="1">
    <source>
        <dbReference type="ARBA" id="ARBA00022729"/>
    </source>
</evidence>
<evidence type="ECO:0000256" key="3">
    <source>
        <dbReference type="ARBA" id="ARBA00023157"/>
    </source>
</evidence>
<gene>
    <name evidence="5" type="ORF">PCOR1329_LOCUS71287</name>
</gene>
<evidence type="ECO:0000313" key="6">
    <source>
        <dbReference type="Proteomes" id="UP001189429"/>
    </source>
</evidence>
<accession>A0ABN9WWN0</accession>
<evidence type="ECO:0000256" key="4">
    <source>
        <dbReference type="SAM" id="MobiDB-lite"/>
    </source>
</evidence>
<dbReference type="PANTHER" id="PTHR46130:SF3">
    <property type="entry name" value="CHROMOSOME UNDETERMINED SCAFFOLD_33, WHOLE GENOME SHOTGUN SEQUENCE"/>
    <property type="match status" value="1"/>
</dbReference>
<keyword evidence="2" id="KW-0677">Repeat</keyword>
<feature type="compositionally biased region" description="Low complexity" evidence="4">
    <location>
        <begin position="652"/>
        <end position="675"/>
    </location>
</feature>
<evidence type="ECO:0000313" key="5">
    <source>
        <dbReference type="EMBL" id="CAK0891308.1"/>
    </source>
</evidence>
<dbReference type="Proteomes" id="UP001189429">
    <property type="component" value="Unassembled WGS sequence"/>
</dbReference>
<keyword evidence="3" id="KW-1015">Disulfide bond</keyword>